<evidence type="ECO:0000256" key="2">
    <source>
        <dbReference type="ARBA" id="ARBA00022448"/>
    </source>
</evidence>
<dbReference type="GO" id="GO:0055085">
    <property type="term" value="P:transmembrane transport"/>
    <property type="evidence" value="ECO:0007669"/>
    <property type="project" value="InterPro"/>
</dbReference>
<feature type="transmembrane region" description="Helical" evidence="7">
    <location>
        <begin position="32"/>
        <end position="57"/>
    </location>
</feature>
<protein>
    <submittedName>
        <fullName evidence="9">NitT/TauT family transport system permease protein</fullName>
    </submittedName>
</protein>
<evidence type="ECO:0000259" key="8">
    <source>
        <dbReference type="PROSITE" id="PS50928"/>
    </source>
</evidence>
<sequence length="274" mass="29570">MSEADASPLIKRRLPFASRAIPGFGERSNAALYWGSLIFGIVVWQLFAATQSGFVLAPPVAVFRRLGELTLGGVLPKALVAALGHMVLGYLIACLIALPVGLAMGRVRFVGDLLGPVVTLVYAVPSVAWAPFLMIWCGLYFKARVALVVLMCVFDMIIVLSVGARNADRRLLDVGRSFGTTRWQNVRYVLLPESLSFVFTALRIGAVRAVNAMITAELFLAAVNLGSIMKQAAAHFDSAAVLGVLFVLCLLGLLLQEILLLVEARICTWRPGRG</sequence>
<dbReference type="PROSITE" id="PS50928">
    <property type="entry name" value="ABC_TM1"/>
    <property type="match status" value="1"/>
</dbReference>
<feature type="transmembrane region" description="Helical" evidence="7">
    <location>
        <begin position="113"/>
        <end position="133"/>
    </location>
</feature>
<evidence type="ECO:0000256" key="7">
    <source>
        <dbReference type="RuleBase" id="RU363032"/>
    </source>
</evidence>
<dbReference type="STRING" id="1855383.SAMN05216548_101625"/>
<keyword evidence="6 7" id="KW-0472">Membrane</keyword>
<dbReference type="PANTHER" id="PTHR30151:SF0">
    <property type="entry name" value="ABC TRANSPORTER PERMEASE PROTEIN MJ0413-RELATED"/>
    <property type="match status" value="1"/>
</dbReference>
<dbReference type="GO" id="GO:0005886">
    <property type="term" value="C:plasma membrane"/>
    <property type="evidence" value="ECO:0007669"/>
    <property type="project" value="UniProtKB-SubCell"/>
</dbReference>
<keyword evidence="2 7" id="KW-0813">Transport</keyword>
<evidence type="ECO:0000256" key="3">
    <source>
        <dbReference type="ARBA" id="ARBA00022475"/>
    </source>
</evidence>
<dbReference type="CDD" id="cd06261">
    <property type="entry name" value="TM_PBP2"/>
    <property type="match status" value="1"/>
</dbReference>
<evidence type="ECO:0000256" key="4">
    <source>
        <dbReference type="ARBA" id="ARBA00022692"/>
    </source>
</evidence>
<dbReference type="OrthoDB" id="9799271at2"/>
<evidence type="ECO:0000256" key="1">
    <source>
        <dbReference type="ARBA" id="ARBA00004651"/>
    </source>
</evidence>
<dbReference type="Pfam" id="PF00528">
    <property type="entry name" value="BPD_transp_1"/>
    <property type="match status" value="1"/>
</dbReference>
<accession>A0A1H9B8F2</accession>
<feature type="domain" description="ABC transmembrane type-1" evidence="8">
    <location>
        <begin position="79"/>
        <end position="263"/>
    </location>
</feature>
<keyword evidence="3" id="KW-1003">Cell membrane</keyword>
<evidence type="ECO:0000313" key="10">
    <source>
        <dbReference type="Proteomes" id="UP000199647"/>
    </source>
</evidence>
<dbReference type="Proteomes" id="UP000199647">
    <property type="component" value="Unassembled WGS sequence"/>
</dbReference>
<evidence type="ECO:0000256" key="5">
    <source>
        <dbReference type="ARBA" id="ARBA00022989"/>
    </source>
</evidence>
<dbReference type="AlphaFoldDB" id="A0A1H9B8F2"/>
<proteinExistence type="inferred from homology"/>
<dbReference type="Gene3D" id="1.10.3720.10">
    <property type="entry name" value="MetI-like"/>
    <property type="match status" value="1"/>
</dbReference>
<feature type="transmembrane region" description="Helical" evidence="7">
    <location>
        <begin position="240"/>
        <end position="262"/>
    </location>
</feature>
<dbReference type="EMBL" id="FOFG01000001">
    <property type="protein sequence ID" value="SEP84518.1"/>
    <property type="molecule type" value="Genomic_DNA"/>
</dbReference>
<comment type="similarity">
    <text evidence="7">Belongs to the binding-protein-dependent transport system permease family.</text>
</comment>
<dbReference type="PANTHER" id="PTHR30151">
    <property type="entry name" value="ALKANE SULFONATE ABC TRANSPORTER-RELATED, MEMBRANE SUBUNIT"/>
    <property type="match status" value="1"/>
</dbReference>
<name>A0A1H9B8F2_9HYPH</name>
<evidence type="ECO:0000256" key="6">
    <source>
        <dbReference type="ARBA" id="ARBA00023136"/>
    </source>
</evidence>
<feature type="transmembrane region" description="Helical" evidence="7">
    <location>
        <begin position="78"/>
        <end position="101"/>
    </location>
</feature>
<keyword evidence="4 7" id="KW-0812">Transmembrane</keyword>
<feature type="transmembrane region" description="Helical" evidence="7">
    <location>
        <begin position="209"/>
        <end position="228"/>
    </location>
</feature>
<dbReference type="RefSeq" id="WP_092495083.1">
    <property type="nucleotide sequence ID" value="NZ_FOFG01000001.1"/>
</dbReference>
<dbReference type="InterPro" id="IPR000515">
    <property type="entry name" value="MetI-like"/>
</dbReference>
<comment type="subcellular location">
    <subcellularLocation>
        <location evidence="1 7">Cell membrane</location>
        <topology evidence="1 7">Multi-pass membrane protein</topology>
    </subcellularLocation>
</comment>
<keyword evidence="10" id="KW-1185">Reference proteome</keyword>
<dbReference type="SUPFAM" id="SSF161098">
    <property type="entry name" value="MetI-like"/>
    <property type="match status" value="1"/>
</dbReference>
<dbReference type="InterPro" id="IPR035906">
    <property type="entry name" value="MetI-like_sf"/>
</dbReference>
<organism evidence="9 10">
    <name type="scientific">Faunimonas pinastri</name>
    <dbReference type="NCBI Taxonomy" id="1855383"/>
    <lineage>
        <taxon>Bacteria</taxon>
        <taxon>Pseudomonadati</taxon>
        <taxon>Pseudomonadota</taxon>
        <taxon>Alphaproteobacteria</taxon>
        <taxon>Hyphomicrobiales</taxon>
        <taxon>Afifellaceae</taxon>
        <taxon>Faunimonas</taxon>
    </lineage>
</organism>
<feature type="transmembrane region" description="Helical" evidence="7">
    <location>
        <begin position="145"/>
        <end position="165"/>
    </location>
</feature>
<evidence type="ECO:0000313" key="9">
    <source>
        <dbReference type="EMBL" id="SEP84518.1"/>
    </source>
</evidence>
<keyword evidence="5 7" id="KW-1133">Transmembrane helix</keyword>
<gene>
    <name evidence="9" type="ORF">SAMN05216548_101625</name>
</gene>
<reference evidence="9 10" key="1">
    <citation type="submission" date="2016-10" db="EMBL/GenBank/DDBJ databases">
        <authorList>
            <person name="de Groot N.N."/>
        </authorList>
    </citation>
    <scope>NUCLEOTIDE SEQUENCE [LARGE SCALE GENOMIC DNA]</scope>
    <source>
        <strain evidence="9 10">A52C2</strain>
    </source>
</reference>